<evidence type="ECO:0000256" key="3">
    <source>
        <dbReference type="ARBA" id="ARBA00022801"/>
    </source>
</evidence>
<dbReference type="InterPro" id="IPR023828">
    <property type="entry name" value="Peptidase_S8_Ser-AS"/>
</dbReference>
<comment type="similarity">
    <text evidence="1 5">Belongs to the peptidase S8 family.</text>
</comment>
<proteinExistence type="inferred from homology"/>
<dbReference type="InterPro" id="IPR000209">
    <property type="entry name" value="Peptidase_S8/S53_dom"/>
</dbReference>
<dbReference type="PROSITE" id="PS00138">
    <property type="entry name" value="SUBTILASE_SER"/>
    <property type="match status" value="1"/>
</dbReference>
<dbReference type="SUPFAM" id="SSF49265">
    <property type="entry name" value="Fibronectin type III"/>
    <property type="match status" value="1"/>
</dbReference>
<dbReference type="OrthoDB" id="534433at2759"/>
<dbReference type="Gene3D" id="3.40.50.200">
    <property type="entry name" value="Peptidase S8/S53 domain"/>
    <property type="match status" value="1"/>
</dbReference>
<dbReference type="AlphaFoldDB" id="A0A0D2NIS2"/>
<feature type="active site" description="Charge relay system" evidence="5">
    <location>
        <position position="392"/>
    </location>
</feature>
<feature type="active site" description="Charge relay system" evidence="5">
    <location>
        <position position="182"/>
    </location>
</feature>
<dbReference type="Proteomes" id="UP000054498">
    <property type="component" value="Unassembled WGS sequence"/>
</dbReference>
<dbReference type="Pfam" id="PF00041">
    <property type="entry name" value="fn3"/>
    <property type="match status" value="1"/>
</dbReference>
<feature type="domain" description="Fibronectin type-III" evidence="6">
    <location>
        <begin position="966"/>
        <end position="1073"/>
    </location>
</feature>
<dbReference type="PANTHER" id="PTHR43806:SF11">
    <property type="entry name" value="CEREVISIN-RELATED"/>
    <property type="match status" value="1"/>
</dbReference>
<dbReference type="RefSeq" id="XP_013903840.1">
    <property type="nucleotide sequence ID" value="XM_014048386.1"/>
</dbReference>
<keyword evidence="3 5" id="KW-0378">Hydrolase</keyword>
<dbReference type="CDD" id="cd00063">
    <property type="entry name" value="FN3"/>
    <property type="match status" value="1"/>
</dbReference>
<evidence type="ECO:0000313" key="8">
    <source>
        <dbReference type="Proteomes" id="UP000054498"/>
    </source>
</evidence>
<dbReference type="InterPro" id="IPR037045">
    <property type="entry name" value="S8pro/Inhibitor_I9_sf"/>
</dbReference>
<dbReference type="PANTHER" id="PTHR43806">
    <property type="entry name" value="PEPTIDASE S8"/>
    <property type="match status" value="1"/>
</dbReference>
<evidence type="ECO:0000259" key="6">
    <source>
        <dbReference type="PROSITE" id="PS50853"/>
    </source>
</evidence>
<organism evidence="7 8">
    <name type="scientific">Monoraphidium neglectum</name>
    <dbReference type="NCBI Taxonomy" id="145388"/>
    <lineage>
        <taxon>Eukaryota</taxon>
        <taxon>Viridiplantae</taxon>
        <taxon>Chlorophyta</taxon>
        <taxon>core chlorophytes</taxon>
        <taxon>Chlorophyceae</taxon>
        <taxon>CS clade</taxon>
        <taxon>Sphaeropleales</taxon>
        <taxon>Selenastraceae</taxon>
        <taxon>Monoraphidium</taxon>
    </lineage>
</organism>
<evidence type="ECO:0000256" key="4">
    <source>
        <dbReference type="ARBA" id="ARBA00022825"/>
    </source>
</evidence>
<dbReference type="GeneID" id="25736015"/>
<dbReference type="PROSITE" id="PS51892">
    <property type="entry name" value="SUBTILASE"/>
    <property type="match status" value="1"/>
</dbReference>
<dbReference type="InterPro" id="IPR036116">
    <property type="entry name" value="FN3_sf"/>
</dbReference>
<evidence type="ECO:0000256" key="1">
    <source>
        <dbReference type="ARBA" id="ARBA00011073"/>
    </source>
</evidence>
<keyword evidence="4 5" id="KW-0720">Serine protease</keyword>
<gene>
    <name evidence="7" type="ORF">MNEG_3137</name>
</gene>
<dbReference type="Gene3D" id="2.60.40.10">
    <property type="entry name" value="Immunoglobulins"/>
    <property type="match status" value="1"/>
</dbReference>
<dbReference type="PRINTS" id="PR00723">
    <property type="entry name" value="SUBTILISIN"/>
</dbReference>
<dbReference type="SUPFAM" id="SSF52743">
    <property type="entry name" value="Subtilisin-like"/>
    <property type="match status" value="1"/>
</dbReference>
<reference evidence="7 8" key="1">
    <citation type="journal article" date="2013" name="BMC Genomics">
        <title>Reconstruction of the lipid metabolism for the microalga Monoraphidium neglectum from its genome sequence reveals characteristics suitable for biofuel production.</title>
        <authorList>
            <person name="Bogen C."/>
            <person name="Al-Dilaimi A."/>
            <person name="Albersmeier A."/>
            <person name="Wichmann J."/>
            <person name="Grundmann M."/>
            <person name="Rupp O."/>
            <person name="Lauersen K.J."/>
            <person name="Blifernez-Klassen O."/>
            <person name="Kalinowski J."/>
            <person name="Goesmann A."/>
            <person name="Mussgnug J.H."/>
            <person name="Kruse O."/>
        </authorList>
    </citation>
    <scope>NUCLEOTIDE SEQUENCE [LARGE SCALE GENOMIC DNA]</scope>
    <source>
        <strain evidence="7 8">SAG 48.87</strain>
    </source>
</reference>
<dbReference type="InterPro" id="IPR015500">
    <property type="entry name" value="Peptidase_S8_subtilisin-rel"/>
</dbReference>
<name>A0A0D2NIS2_9CHLO</name>
<dbReference type="PROSITE" id="PS50853">
    <property type="entry name" value="FN3"/>
    <property type="match status" value="1"/>
</dbReference>
<dbReference type="InterPro" id="IPR050131">
    <property type="entry name" value="Peptidase_S8_subtilisin-like"/>
</dbReference>
<dbReference type="GO" id="GO:0006508">
    <property type="term" value="P:proteolysis"/>
    <property type="evidence" value="ECO:0007669"/>
    <property type="project" value="UniProtKB-KW"/>
</dbReference>
<dbReference type="SMART" id="SM00060">
    <property type="entry name" value="FN3"/>
    <property type="match status" value="1"/>
</dbReference>
<evidence type="ECO:0000256" key="5">
    <source>
        <dbReference type="PROSITE-ProRule" id="PRU01240"/>
    </source>
</evidence>
<protein>
    <submittedName>
        <fullName evidence="7">Peptidase S8/S53 subtilisin kexin sedolisin</fullName>
        <ecNumber evidence="7">3.4.21.-</ecNumber>
    </submittedName>
</protein>
<keyword evidence="2 5" id="KW-0645">Protease</keyword>
<dbReference type="GO" id="GO:0004252">
    <property type="term" value="F:serine-type endopeptidase activity"/>
    <property type="evidence" value="ECO:0007669"/>
    <property type="project" value="UniProtKB-UniRule"/>
</dbReference>
<dbReference type="InterPro" id="IPR003961">
    <property type="entry name" value="FN3_dom"/>
</dbReference>
<dbReference type="KEGG" id="mng:MNEG_3137"/>
<dbReference type="Gene3D" id="3.30.70.80">
    <property type="entry name" value="Peptidase S8 propeptide/proteinase inhibitor I9"/>
    <property type="match status" value="1"/>
</dbReference>
<keyword evidence="8" id="KW-1185">Reference proteome</keyword>
<dbReference type="EC" id="3.4.21.-" evidence="7"/>
<feature type="active site" description="Charge relay system" evidence="5">
    <location>
        <position position="226"/>
    </location>
</feature>
<sequence length="1073" mass="108727">MAKVNSHQRAGFLVVYNILDSDVAAAAASLNEPMATSAAAPALFATGGPLRRAPTGWSRAVRAAARDAVRGRALSPDSPAARAGARLARDFSDVPASVVSIDSVAALDALRADPNVASVEPDRVFTIQWEFSNGRIGGGHGSDPSDPERRLLYMRDSLSLIAQPQAAANGYIGTGCSVAVLDTGAAYDHPDLGSCSGPGAPSTTCRVPFARDFTPNDDGQADDTGHGTNVASIIAKVAPGVKILALDVFRLSYAFESDLLAAVDWVLQNKDAYNICVINLSLGSGKPTGAQCPSSAMSRALAALRSAGVLAAVAAGNDGAATGVTYPACAPAAVSVGAVYDYPVPSKSWGVCNDTNIGQDSIACFSNSAPFLSVLAPGVLVDAGGWVSSGTSQAAPHVAAAIAVLKSAVPVATADEIVAALTSSGRPVLDPRNGVTRPRINLLAAVEALLNATADDVPPTAMVALTSGSVWTRLRDVSLRIAASDASGVARMCLSEGGTGGASACGGSWLPFQSPTVFRLSDGDGLKTINVWLTDTRNNIMPAPAAVNVTLDTVAPAGPWIAINGGAMWTGSRAVTLTIGGSDANGFRSCVTRAPNGCDQLVLFRSNPPSFPYSFPPSAADGNQTLYLFVRDPAGNSNPQPAVASIRLDTQPPTLTAKIMGNGSPVATSPRVTLALAADDGAGGSGAVQVQVCDTPEPCGGWVALQPAMARDLPPGEGRRTVYVRARDAAGNEMRAPVEASIVIDTLPPANVRAFIAAMSPGTSSGLVTRGVKLAITASDFSGVKEYCLLNAASGPDGALAPPPAGGGAAACSPWLPFGGGTVDWTLANGPDGPRAVYVWLRDSVGNTMDAPATASVSLAAGGPFSGRIVVNGGKAGAATRTVNVTLATTGSGAGAVADMCVTEDAAATAVTCSPWVPFAPALTLQLSAGRGPKVLHAFFRDTAMRTTPEAATATIVYDTAPPQMAPRAVGLSGSVVAQTISLTWNPSGVDDGPEGSGVASYLLTYRKGSFPPPKCSTFGNAAAAVPLPARLATSAVVSGLEPYMGYRFRLCAVDAAGNTANGVVWGARTQRA</sequence>
<dbReference type="InterPro" id="IPR036852">
    <property type="entry name" value="Peptidase_S8/S53_dom_sf"/>
</dbReference>
<dbReference type="EMBL" id="KK100601">
    <property type="protein sequence ID" value="KIZ04821.1"/>
    <property type="molecule type" value="Genomic_DNA"/>
</dbReference>
<dbReference type="Pfam" id="PF00082">
    <property type="entry name" value="Peptidase_S8"/>
    <property type="match status" value="1"/>
</dbReference>
<accession>A0A0D2NIS2</accession>
<evidence type="ECO:0000256" key="2">
    <source>
        <dbReference type="ARBA" id="ARBA00022670"/>
    </source>
</evidence>
<dbReference type="InterPro" id="IPR013783">
    <property type="entry name" value="Ig-like_fold"/>
</dbReference>
<evidence type="ECO:0000313" key="7">
    <source>
        <dbReference type="EMBL" id="KIZ04821.1"/>
    </source>
</evidence>